<protein>
    <submittedName>
        <fullName evidence="1">Uncharacterized protein</fullName>
    </submittedName>
</protein>
<proteinExistence type="predicted"/>
<accession>A0A6C0AEI3</accession>
<evidence type="ECO:0000313" key="1">
    <source>
        <dbReference type="EMBL" id="QHS78164.1"/>
    </source>
</evidence>
<name>A0A6C0AEI3_9ZZZZ</name>
<sequence length="90" mass="10782">MKIITWLTKIRLGLVLYFKNIKLDKIKNKSHGFTRFEYIYLNCSDCKAEIIIEAMEMYTRVTFFINCRGKTKNFVWSNPEQFDVIKVQFG</sequence>
<organism evidence="1">
    <name type="scientific">viral metagenome</name>
    <dbReference type="NCBI Taxonomy" id="1070528"/>
    <lineage>
        <taxon>unclassified sequences</taxon>
        <taxon>metagenomes</taxon>
        <taxon>organismal metagenomes</taxon>
    </lineage>
</organism>
<reference evidence="1" key="1">
    <citation type="journal article" date="2020" name="Nature">
        <title>Giant virus diversity and host interactions through global metagenomics.</title>
        <authorList>
            <person name="Schulz F."/>
            <person name="Roux S."/>
            <person name="Paez-Espino D."/>
            <person name="Jungbluth S."/>
            <person name="Walsh D.A."/>
            <person name="Denef V.J."/>
            <person name="McMahon K.D."/>
            <person name="Konstantinidis K.T."/>
            <person name="Eloe-Fadrosh E.A."/>
            <person name="Kyrpides N.C."/>
            <person name="Woyke T."/>
        </authorList>
    </citation>
    <scope>NUCLEOTIDE SEQUENCE</scope>
    <source>
        <strain evidence="1">GVMAG-S-1021933-23</strain>
    </source>
</reference>
<dbReference type="EMBL" id="MN740595">
    <property type="protein sequence ID" value="QHS78164.1"/>
    <property type="molecule type" value="Genomic_DNA"/>
</dbReference>
<dbReference type="AlphaFoldDB" id="A0A6C0AEI3"/>